<dbReference type="EMBL" id="CP012036">
    <property type="protein sequence ID" value="ALF54449.1"/>
    <property type="molecule type" value="Genomic_DNA"/>
</dbReference>
<dbReference type="PRINTS" id="PR01490">
    <property type="entry name" value="RTXTOXIND"/>
</dbReference>
<dbReference type="GO" id="GO:0030313">
    <property type="term" value="C:cell envelope"/>
    <property type="evidence" value="ECO:0007669"/>
    <property type="project" value="UniProtKB-SubCell"/>
</dbReference>
<dbReference type="Pfam" id="PF25876">
    <property type="entry name" value="HH_MFP_RND"/>
    <property type="match status" value="1"/>
</dbReference>
<dbReference type="Gene3D" id="2.40.50.100">
    <property type="match status" value="1"/>
</dbReference>
<keyword evidence="4" id="KW-1133">Transmembrane helix</keyword>
<dbReference type="InterPro" id="IPR058624">
    <property type="entry name" value="MdtA-like_HH"/>
</dbReference>
<dbReference type="OrthoDB" id="556614at2"/>
<organism evidence="6 7">
    <name type="scientific">Nostoc piscinale CENA21</name>
    <dbReference type="NCBI Taxonomy" id="224013"/>
    <lineage>
        <taxon>Bacteria</taxon>
        <taxon>Bacillati</taxon>
        <taxon>Cyanobacteriota</taxon>
        <taxon>Cyanophyceae</taxon>
        <taxon>Nostocales</taxon>
        <taxon>Nostocaceae</taxon>
        <taxon>Nostoc</taxon>
    </lineage>
</organism>
<gene>
    <name evidence="6" type="ORF">ACX27_18965</name>
</gene>
<keyword evidence="7" id="KW-1185">Reference proteome</keyword>
<dbReference type="InterPro" id="IPR050465">
    <property type="entry name" value="UPF0194_transport"/>
</dbReference>
<dbReference type="InterPro" id="IPR014315">
    <property type="entry name" value="ABC_heterocyst_DevB"/>
</dbReference>
<protein>
    <submittedName>
        <fullName evidence="6">Hemolysin D</fullName>
    </submittedName>
</protein>
<dbReference type="PANTHER" id="PTHR32347">
    <property type="entry name" value="EFFLUX SYSTEM COMPONENT YKNX-RELATED"/>
    <property type="match status" value="1"/>
</dbReference>
<dbReference type="RefSeq" id="WP_062294979.1">
    <property type="nucleotide sequence ID" value="NZ_CP012036.1"/>
</dbReference>
<dbReference type="SUPFAM" id="SSF111369">
    <property type="entry name" value="HlyD-like secretion proteins"/>
    <property type="match status" value="2"/>
</dbReference>
<dbReference type="Gene3D" id="1.10.287.470">
    <property type="entry name" value="Helix hairpin bin"/>
    <property type="match status" value="1"/>
</dbReference>
<evidence type="ECO:0000256" key="4">
    <source>
        <dbReference type="SAM" id="Phobius"/>
    </source>
</evidence>
<feature type="coiled-coil region" evidence="3">
    <location>
        <begin position="175"/>
        <end position="240"/>
    </location>
</feature>
<dbReference type="Gene3D" id="2.40.30.170">
    <property type="match status" value="1"/>
</dbReference>
<feature type="domain" description="Multidrug resistance protein MdtA-like alpha-helical hairpin" evidence="5">
    <location>
        <begin position="180"/>
        <end position="235"/>
    </location>
</feature>
<reference evidence="7" key="1">
    <citation type="submission" date="2015-07" db="EMBL/GenBank/DDBJ databases">
        <title>Genome Of Nitrogen-Fixing Cyanobacterium Nostoc piscinale CENA21 From Solimoes/Amazon River Floodplain Sediments And Comparative Genomics To Uncover Biosynthetic Natural Products Potential.</title>
        <authorList>
            <person name="Leao T.F."/>
            <person name="Leao P.N."/>
            <person name="Guimaraes P.I."/>
            <person name="de Melo A.G.C."/>
            <person name="Ramos R.T.J."/>
            <person name="Silva A."/>
            <person name="Fiore M.F."/>
            <person name="Schneider M.P.C."/>
        </authorList>
    </citation>
    <scope>NUCLEOTIDE SEQUENCE [LARGE SCALE GENOMIC DNA]</scope>
    <source>
        <strain evidence="7">CENA21</strain>
    </source>
</reference>
<evidence type="ECO:0000256" key="2">
    <source>
        <dbReference type="ARBA" id="ARBA00023054"/>
    </source>
</evidence>
<keyword evidence="4" id="KW-0472">Membrane</keyword>
<keyword evidence="4" id="KW-0812">Transmembrane</keyword>
<dbReference type="PATRIC" id="fig|224013.5.peg.4536"/>
<comment type="subcellular location">
    <subcellularLocation>
        <location evidence="1">Cell envelope</location>
    </subcellularLocation>
</comment>
<reference evidence="6 7" key="2">
    <citation type="journal article" date="2016" name="Genome Announc.">
        <title>Draft Genome Sequence of the N2-Fixing Cyanobacterium Nostoc piscinale CENA21, Isolated from the Brazilian Amazon Floodplain.</title>
        <authorList>
            <person name="Leao T."/>
            <person name="Guimaraes P.I."/>
            <person name="de Melo A.G."/>
            <person name="Ramos R.T."/>
            <person name="Leao P.N."/>
            <person name="Silva A."/>
            <person name="Fiore M.F."/>
            <person name="Schneider M.P."/>
        </authorList>
    </citation>
    <scope>NUCLEOTIDE SEQUENCE [LARGE SCALE GENOMIC DNA]</scope>
    <source>
        <strain evidence="6 7">CENA21</strain>
    </source>
</reference>
<dbReference type="NCBIfam" id="TIGR02971">
    <property type="entry name" value="heterocyst_DevB"/>
    <property type="match status" value="1"/>
</dbReference>
<proteinExistence type="predicted"/>
<dbReference type="AlphaFoldDB" id="A0A0M4TM57"/>
<evidence type="ECO:0000256" key="1">
    <source>
        <dbReference type="ARBA" id="ARBA00004196"/>
    </source>
</evidence>
<accession>A0A0M4TM57</accession>
<evidence type="ECO:0000256" key="3">
    <source>
        <dbReference type="SAM" id="Coils"/>
    </source>
</evidence>
<dbReference type="STRING" id="224013.ACX27_18965"/>
<evidence type="ECO:0000259" key="5">
    <source>
        <dbReference type="Pfam" id="PF25876"/>
    </source>
</evidence>
<sequence length="429" mass="46229">MGQNLLLKSANKKLLGLVIGATAITGGIVVYGVSQFGLIGRTASQEPATVTTSVPKVSALARLEPAAEVISLSAPLVLDGDRLQEIRVQEGDIVQAGQIVAILDSRDRLETAVLQAEKQVRVAQAKLDQVKAGAKAGEIQAQRANVERLQAQSVGDFIGQREAIARIEAQWEGDRIAQAASIRKLEAELSNAQAEYERYQKLYTEGAISNSAFDSKRLIVETTKQQLDEAKAVLARINSTASRQLAEAKVSLARINATGNKQVSEAKATLTSIAEVRPVDVQAARMEVENAIAALKRAQTDLQAAYIRAPMTGQILKIHTRVGEKMSDKGIADLAQTEQMIAVAEVYQTDIGKVKIGQTATVTSPAFNGELRGEVYYVGLQVNRQNVFSNEPGENLDSRVVEVKIRLNPEDSKKVAGLTNLQVQTAIEI</sequence>
<evidence type="ECO:0000313" key="6">
    <source>
        <dbReference type="EMBL" id="ALF54449.1"/>
    </source>
</evidence>
<feature type="transmembrane region" description="Helical" evidence="4">
    <location>
        <begin position="14"/>
        <end position="33"/>
    </location>
</feature>
<keyword evidence="2 3" id="KW-0175">Coiled coil</keyword>
<name>A0A0M4TM57_9NOSO</name>
<dbReference type="KEGG" id="npz:ACX27_18965"/>
<dbReference type="PANTHER" id="PTHR32347:SF27">
    <property type="entry name" value="RND EFFLUX PUMP MEMBRANE FUSION PROTEIN BARREL-SANDWICH DOMAIN-CONTAINING PROTEIN"/>
    <property type="match status" value="1"/>
</dbReference>
<dbReference type="Proteomes" id="UP000062645">
    <property type="component" value="Chromosome"/>
</dbReference>
<evidence type="ECO:0000313" key="7">
    <source>
        <dbReference type="Proteomes" id="UP000062645"/>
    </source>
</evidence>